<accession>A0A0J0XSR8</accession>
<feature type="compositionally biased region" description="Polar residues" evidence="1">
    <location>
        <begin position="108"/>
        <end position="120"/>
    </location>
</feature>
<reference evidence="2 3" key="1">
    <citation type="submission" date="2015-03" db="EMBL/GenBank/DDBJ databases">
        <title>Genomics and transcriptomics of the oil-accumulating basidiomycete yeast T. oleaginosus allow insights into substrate utilization and the diverse evolutionary trajectories of mating systems in fungi.</title>
        <authorList>
            <consortium name="DOE Joint Genome Institute"/>
            <person name="Kourist R."/>
            <person name="Kracht O."/>
            <person name="Bracharz F."/>
            <person name="Lipzen A."/>
            <person name="Nolan M."/>
            <person name="Ohm R."/>
            <person name="Grigoriev I."/>
            <person name="Sun S."/>
            <person name="Heitman J."/>
            <person name="Bruck T."/>
            <person name="Nowrousian M."/>
        </authorList>
    </citation>
    <scope>NUCLEOTIDE SEQUENCE [LARGE SCALE GENOMIC DNA]</scope>
    <source>
        <strain evidence="2 3">IBC0246</strain>
    </source>
</reference>
<evidence type="ECO:0000313" key="3">
    <source>
        <dbReference type="Proteomes" id="UP000053611"/>
    </source>
</evidence>
<keyword evidence="3" id="KW-1185">Reference proteome</keyword>
<organism evidence="2 3">
    <name type="scientific">Cutaneotrichosporon oleaginosum</name>
    <dbReference type="NCBI Taxonomy" id="879819"/>
    <lineage>
        <taxon>Eukaryota</taxon>
        <taxon>Fungi</taxon>
        <taxon>Dikarya</taxon>
        <taxon>Basidiomycota</taxon>
        <taxon>Agaricomycotina</taxon>
        <taxon>Tremellomycetes</taxon>
        <taxon>Trichosporonales</taxon>
        <taxon>Trichosporonaceae</taxon>
        <taxon>Cutaneotrichosporon</taxon>
    </lineage>
</organism>
<feature type="compositionally biased region" description="Polar residues" evidence="1">
    <location>
        <begin position="347"/>
        <end position="356"/>
    </location>
</feature>
<feature type="compositionally biased region" description="Polar residues" evidence="1">
    <location>
        <begin position="36"/>
        <end position="45"/>
    </location>
</feature>
<dbReference type="AlphaFoldDB" id="A0A0J0XSR8"/>
<feature type="compositionally biased region" description="Basic and acidic residues" evidence="1">
    <location>
        <begin position="322"/>
        <end position="335"/>
    </location>
</feature>
<dbReference type="EMBL" id="KQ087189">
    <property type="protein sequence ID" value="KLT44113.1"/>
    <property type="molecule type" value="Genomic_DNA"/>
</dbReference>
<feature type="compositionally biased region" description="Polar residues" evidence="1">
    <location>
        <begin position="257"/>
        <end position="274"/>
    </location>
</feature>
<gene>
    <name evidence="2" type="ORF">CC85DRAFT_291122</name>
</gene>
<evidence type="ECO:0000256" key="1">
    <source>
        <dbReference type="SAM" id="MobiDB-lite"/>
    </source>
</evidence>
<protein>
    <submittedName>
        <fullName evidence="2">Uncharacterized protein</fullName>
    </submittedName>
</protein>
<feature type="region of interest" description="Disordered" evidence="1">
    <location>
        <begin position="33"/>
        <end position="159"/>
    </location>
</feature>
<feature type="region of interest" description="Disordered" evidence="1">
    <location>
        <begin position="209"/>
        <end position="373"/>
    </location>
</feature>
<dbReference type="GeneID" id="28985371"/>
<feature type="compositionally biased region" description="Polar residues" evidence="1">
    <location>
        <begin position="147"/>
        <end position="159"/>
    </location>
</feature>
<feature type="compositionally biased region" description="Basic and acidic residues" evidence="1">
    <location>
        <begin position="133"/>
        <end position="146"/>
    </location>
</feature>
<dbReference type="RefSeq" id="XP_018280604.1">
    <property type="nucleotide sequence ID" value="XM_018424768.1"/>
</dbReference>
<dbReference type="Proteomes" id="UP000053611">
    <property type="component" value="Unassembled WGS sequence"/>
</dbReference>
<evidence type="ECO:0000313" key="2">
    <source>
        <dbReference type="EMBL" id="KLT44113.1"/>
    </source>
</evidence>
<proteinExistence type="predicted"/>
<name>A0A0J0XSR8_9TREE</name>
<feature type="compositionally biased region" description="Polar residues" evidence="1">
    <location>
        <begin position="364"/>
        <end position="373"/>
    </location>
</feature>
<sequence>MTSSTSRVAALQVGCGGDPKSHLLWGWNSHLDEHGGSQQFRTRPSSPEHAREMRRRSMRSAARDNDSQREVQTVRIKKERPLKAKGNESPFNVRPGLSQHARVDSKAMSHSSPLNPNPSALTHHRYPPATSEPRPRARAGGERHDGQPSSPTMSTPSRLSRQDGFVYELLVQRASPCDNAVASSSRLPTINRSNFITDRELIHVDDSDNDEIVDNDEALPPPQPPLDQTKRFESTGFPRTTAPVTRARRYAADASNLDATSDQQANGHQAGRSSYSKEEEEEEIEMFSSYDNRPELPSQKGKEKAPTPPERPPASRTRRPMQGKDGKVIARDRPSISRPPSRALQLMSRSFTSTLPTKHGPFRDSQSSDPRTN</sequence>